<dbReference type="STRING" id="1619234.SAMN05421730_102711"/>
<protein>
    <submittedName>
        <fullName evidence="1">Alpha-L-rhamnosidase</fullName>
    </submittedName>
</protein>
<dbReference type="InterPro" id="IPR053161">
    <property type="entry name" value="Ulvan_degrading_GH"/>
</dbReference>
<dbReference type="Pfam" id="PF17132">
    <property type="entry name" value="Glyco_hydro_106"/>
    <property type="match status" value="1"/>
</dbReference>
<dbReference type="Gene3D" id="2.60.120.260">
    <property type="entry name" value="Galactose-binding domain-like"/>
    <property type="match status" value="1"/>
</dbReference>
<name>A0A1D3TX27_9FIRM</name>
<evidence type="ECO:0000313" key="1">
    <source>
        <dbReference type="EMBL" id="SCP98834.1"/>
    </source>
</evidence>
<dbReference type="AlphaFoldDB" id="A0A1D3TX27"/>
<organism evidence="1 2">
    <name type="scientific">Anaerobium acetethylicum</name>
    <dbReference type="NCBI Taxonomy" id="1619234"/>
    <lineage>
        <taxon>Bacteria</taxon>
        <taxon>Bacillati</taxon>
        <taxon>Bacillota</taxon>
        <taxon>Clostridia</taxon>
        <taxon>Lachnospirales</taxon>
        <taxon>Lachnospiraceae</taxon>
        <taxon>Anaerobium</taxon>
    </lineage>
</organism>
<proteinExistence type="predicted"/>
<accession>A0A1D3TX27</accession>
<dbReference type="RefSeq" id="WP_091236018.1">
    <property type="nucleotide sequence ID" value="NZ_FMKA01000027.1"/>
</dbReference>
<keyword evidence="2" id="KW-1185">Reference proteome</keyword>
<dbReference type="EMBL" id="FMKA01000027">
    <property type="protein sequence ID" value="SCP98834.1"/>
    <property type="molecule type" value="Genomic_DNA"/>
</dbReference>
<gene>
    <name evidence="1" type="ORF">SAMN05421730_102711</name>
</gene>
<dbReference type="Proteomes" id="UP000199315">
    <property type="component" value="Unassembled WGS sequence"/>
</dbReference>
<dbReference type="InterPro" id="IPR029062">
    <property type="entry name" value="Class_I_gatase-like"/>
</dbReference>
<dbReference type="Gene3D" id="3.40.50.880">
    <property type="match status" value="1"/>
</dbReference>
<dbReference type="PANTHER" id="PTHR36848">
    <property type="entry name" value="DNA-BINDING PROTEIN (PUTATIVE SECRETED PROTEIN)-RELATED"/>
    <property type="match status" value="1"/>
</dbReference>
<evidence type="ECO:0000313" key="2">
    <source>
        <dbReference type="Proteomes" id="UP000199315"/>
    </source>
</evidence>
<sequence>MKESNYIFPFLWMHGEEEQVLREYMQVIRDSNIEAVCVESRPHPDFVGDGWWKDMDIILEEAKRLNMKVWILDDSHFPTGYANGALEHEPDEMCRQSLVYQVAATIGGGKETVITLTDFEKASAWIPNMIESYQIQEENMRHFDDDRIISITAVKTNGDCFQDIIDLSMHIGQKECKVLLPEGQWKLYICHLTRNRGPHRNYINMMSKESCHKLIEAVYEPHYNHYGSEFGQTIAGFFSDEPEIGNGHLYETGKRIFELEDQPWSKELEERLQDKWGADFTRMIPLIWDTEFANEFTAKARYEFMDEVTSLVQENFSIQIGEWCRNHGVEYIGHMIEDNNQSTRTGSSLGHYFRGLAGQSMAGIDDIGGQVFPGGEWNGPYGLMGEQRDGEFYHYVLGKLASSLAAIDPLKQGRSMCEIFGNYGWEEGVHLEKYLVDHFLVRGINHFVPHAFSPKEFPDPDCPPHFYAHGHNPQYRHFGALMRYTNRMCDLISGGKHVAPVAILYNAEAEWTGDYMNLSDVAKILADHQIEYDFIPADVFADRAYYGTEVGNELVVNENSYRALIIVQSQFITKEVADAVEEMNAADGKVVFINQYPEGICDGETGKIAEIPKAEIVPLDQLMNWVNGNQLFDVNIQPENNRIRYIRYQDVFTKYIFVNEGEEPYIGEIHVPEKGMCYEYDAWDNQCYVQLKEEDTDGTKLKVSIYPGKSLVVCFEEIPEDICKRSEVSGTRIDFSNRWSRSICNAIDYPDFKEGKIVSLPDTLETEAPLFSGFVRYEKSYVRKENTQHVLLEIEKAGEAVEVFVNDISAGIQIVAPFIYNLSELTQNGENMIRIEVATTLEREMSQIPDPIRTYMGLEQKVPECATGICGGIHIYEKNII</sequence>
<dbReference type="PANTHER" id="PTHR36848:SF2">
    <property type="entry name" value="SECRETED PROTEIN"/>
    <property type="match status" value="1"/>
</dbReference>
<reference evidence="1 2" key="1">
    <citation type="submission" date="2016-09" db="EMBL/GenBank/DDBJ databases">
        <authorList>
            <person name="Capua I."/>
            <person name="De Benedictis P."/>
            <person name="Joannis T."/>
            <person name="Lombin L.H."/>
            <person name="Cattoli G."/>
        </authorList>
    </citation>
    <scope>NUCLEOTIDE SEQUENCE [LARGE SCALE GENOMIC DNA]</scope>
    <source>
        <strain evidence="1 2">GluBS11</strain>
    </source>
</reference>
<dbReference type="SUPFAM" id="SSF49785">
    <property type="entry name" value="Galactose-binding domain-like"/>
    <property type="match status" value="1"/>
</dbReference>
<dbReference type="InterPro" id="IPR008979">
    <property type="entry name" value="Galactose-bd-like_sf"/>
</dbReference>
<dbReference type="OrthoDB" id="9761519at2"/>